<dbReference type="GO" id="GO:0032259">
    <property type="term" value="P:methylation"/>
    <property type="evidence" value="ECO:0007669"/>
    <property type="project" value="UniProtKB-KW"/>
</dbReference>
<organism evidence="8 9">
    <name type="scientific">Streptomyces pini</name>
    <dbReference type="NCBI Taxonomy" id="1520580"/>
    <lineage>
        <taxon>Bacteria</taxon>
        <taxon>Bacillati</taxon>
        <taxon>Actinomycetota</taxon>
        <taxon>Actinomycetes</taxon>
        <taxon>Kitasatosporales</taxon>
        <taxon>Streptomycetaceae</taxon>
        <taxon>Streptomyces</taxon>
    </lineage>
</organism>
<dbReference type="PRINTS" id="PR00507">
    <property type="entry name" value="N12N6MTFRASE"/>
</dbReference>
<dbReference type="PANTHER" id="PTHR33841">
    <property type="entry name" value="DNA METHYLTRANSFERASE YEEA-RELATED"/>
    <property type="match status" value="1"/>
</dbReference>
<dbReference type="Pfam" id="PF07669">
    <property type="entry name" value="Eco57I"/>
    <property type="match status" value="1"/>
</dbReference>
<comment type="catalytic activity">
    <reaction evidence="5">
        <text>a 2'-deoxyadenosine in DNA + S-adenosyl-L-methionine = an N(6)-methyl-2'-deoxyadenosine in DNA + S-adenosyl-L-homocysteine + H(+)</text>
        <dbReference type="Rhea" id="RHEA:15197"/>
        <dbReference type="Rhea" id="RHEA-COMP:12418"/>
        <dbReference type="Rhea" id="RHEA-COMP:12419"/>
        <dbReference type="ChEBI" id="CHEBI:15378"/>
        <dbReference type="ChEBI" id="CHEBI:57856"/>
        <dbReference type="ChEBI" id="CHEBI:59789"/>
        <dbReference type="ChEBI" id="CHEBI:90615"/>
        <dbReference type="ChEBI" id="CHEBI:90616"/>
        <dbReference type="EC" id="2.1.1.72"/>
    </reaction>
</comment>
<evidence type="ECO:0000313" key="9">
    <source>
        <dbReference type="Proteomes" id="UP000198928"/>
    </source>
</evidence>
<evidence type="ECO:0000256" key="4">
    <source>
        <dbReference type="ARBA" id="ARBA00022691"/>
    </source>
</evidence>
<dbReference type="InterPro" id="IPR011639">
    <property type="entry name" value="MethylTrfase_TaqI-like_dom"/>
</dbReference>
<evidence type="ECO:0000256" key="5">
    <source>
        <dbReference type="ARBA" id="ARBA00047942"/>
    </source>
</evidence>
<dbReference type="InterPro" id="IPR029063">
    <property type="entry name" value="SAM-dependent_MTases_sf"/>
</dbReference>
<feature type="region of interest" description="Disordered" evidence="6">
    <location>
        <begin position="226"/>
        <end position="271"/>
    </location>
</feature>
<name>A0A1I4FXR4_9ACTN</name>
<evidence type="ECO:0000256" key="3">
    <source>
        <dbReference type="ARBA" id="ARBA00022679"/>
    </source>
</evidence>
<proteinExistence type="predicted"/>
<keyword evidence="3" id="KW-0808">Transferase</keyword>
<accession>A0A1I4FXR4</accession>
<feature type="compositionally biased region" description="Acidic residues" evidence="6">
    <location>
        <begin position="239"/>
        <end position="259"/>
    </location>
</feature>
<feature type="domain" description="Type II methyltransferase M.TaqI-like" evidence="7">
    <location>
        <begin position="616"/>
        <end position="860"/>
    </location>
</feature>
<feature type="compositionally biased region" description="Pro residues" evidence="6">
    <location>
        <begin position="1410"/>
        <end position="1424"/>
    </location>
</feature>
<dbReference type="GO" id="GO:0006304">
    <property type="term" value="P:DNA modification"/>
    <property type="evidence" value="ECO:0007669"/>
    <property type="project" value="InterPro"/>
</dbReference>
<dbReference type="GO" id="GO:0009007">
    <property type="term" value="F:site-specific DNA-methyltransferase (adenine-specific) activity"/>
    <property type="evidence" value="ECO:0007669"/>
    <property type="project" value="UniProtKB-EC"/>
</dbReference>
<dbReference type="Gene3D" id="3.40.50.150">
    <property type="entry name" value="Vaccinia Virus protein VP39"/>
    <property type="match status" value="2"/>
</dbReference>
<keyword evidence="2" id="KW-0489">Methyltransferase</keyword>
<dbReference type="Proteomes" id="UP000198928">
    <property type="component" value="Unassembled WGS sequence"/>
</dbReference>
<protein>
    <recommendedName>
        <fullName evidence="1">site-specific DNA-methyltransferase (adenine-specific)</fullName>
        <ecNumber evidence="1">2.1.1.72</ecNumber>
    </recommendedName>
</protein>
<feature type="region of interest" description="Disordered" evidence="6">
    <location>
        <begin position="1404"/>
        <end position="1460"/>
    </location>
</feature>
<dbReference type="RefSeq" id="WP_093851073.1">
    <property type="nucleotide sequence ID" value="NZ_FOSG01000015.1"/>
</dbReference>
<gene>
    <name evidence="8" type="ORF">SAMN05192584_11516</name>
</gene>
<keyword evidence="4" id="KW-0949">S-adenosyl-L-methionine</keyword>
<dbReference type="EC" id="2.1.1.72" evidence="1"/>
<sequence length="1486" mass="165929">MTALAPERLPASAAVRVEGGLLSADLLTKIRSGDPELPGSAPADYGLGRNLRIEDAASRKWNTLRAAYAAFQEELEELGKEGDPTGATRVWLLTVLEELGYGRLAPRRRPVEVAGHDPFRISHQWQEHVPVHLLGWNTALDRWSANSSRVPQSMMQELLNASPDHLWGVLSNGRVLRLLRDSTALVGSAYVEFDLEAIFGGGDFSDFLLMYAVLHASRLELVPKPEKRRRGAAGAAPDEAGDEPGAEAEEGAEEAEGEGGAEAAAPDDLPLTPADCRLEWWRDYAVETGIRSRNLLRDQVKQALSILGTGFLRNNPALADAITAGGRRALDDFHHELLRLAYQLIFLFVAEDRDALLVRPGRRATKAQKKANQQARERYTLYFSAARLRRIAARRKGDHHTDLWQGLCRVLNALGREGGEPLLALPGLGGLFYVPEPDEIDRDAPHTLLPGSPEPLRAARLPNERLLEAVRLLSRVRDKGRTTRVDYRHLGAEELGSVYESLLELVPVREPDNELFELKDLVAGNKRKLTGSYYTPASLIEKLLDNALDPVIDRYAAEGVPDRLLEIDFVDPSCGSGHMLVAAARRIAVRYARMVHGESQPAPELVREAMARVVRNCVHGVDINPLAAELAKVSLWLESLTPGEPLAYLDDRIKTGNALLGATPAALEKGIPDGAFEKLEGDEQKIATSLRQQNEKERGRQEALELGRAPIVRTSTATVRVEAEKVAKVGDHTLAEVREHGRLHREFEKRPELRRMKRVADAWCAAFLWPKRADAPSAITTSALRKVEADGELADESAERMFRDIVRRNRFFHWHLEFPRVFRVEDPEVSDANPETGWQGGFDAVLGNPPWERVKIQKKEWFAARDERIAAAATASIRDRMIEDLARSVNEDGTPNEGDRALYAEYQFAQRESKGQVTMYRKSGLFPKTGAGDVNTYAVFAEKARQLIGPEGMAGLVLPTGIATDKTTAPFFADLVEKQQLVTVLDMENEEKLFPAVHNQYRFSLFTTAGCALAEKYPYVRLSFRARRPDQLDAREFVLDAEGFARVNPNTRTAPICESPEHLRVLEKIHERVPLLRRHVGGGPADPWGLGETPFLRMFDMATASKRFKSGDVLLAQGGTREGTLIFLNDGERYLPLYEGKFLHHFDSRFATYENATQAQINKGTLPRFDKEKHQDPHALPLPRYWVTESETEERLAEVRSVMGKAWSHGWFMGWRDVCRASDERTVISSILPRTAVGHTQPLMLSASVDQPLCALLANLSAFILDFAARQKVQGAHLTYTYVDQFPVLPPSVYDLSAPWTQGVPLADWVRPRVLELTYTSYEMAPWAKYLGDEGPPFVWDEERRFLIRAELDAAYFHLYGIERADVDLVMDSFRAFKNKKPALFEDTKKGIIRVYEAMAEGRPYMHPSLNPPPAQGPRHPPGTSPLTRVRPVGGPPRRPAAPAKKRRRGKAAPAQLSGGLFGLEEVEGMDVQLDFLNTFDEDEKD</sequence>
<keyword evidence="9" id="KW-1185">Reference proteome</keyword>
<reference evidence="9" key="1">
    <citation type="submission" date="2016-10" db="EMBL/GenBank/DDBJ databases">
        <authorList>
            <person name="Varghese N."/>
            <person name="Submissions S."/>
        </authorList>
    </citation>
    <scope>NUCLEOTIDE SEQUENCE [LARGE SCALE GENOMIC DNA]</scope>
    <source>
        <strain evidence="9">PL19</strain>
    </source>
</reference>
<evidence type="ECO:0000256" key="2">
    <source>
        <dbReference type="ARBA" id="ARBA00022603"/>
    </source>
</evidence>
<evidence type="ECO:0000259" key="7">
    <source>
        <dbReference type="Pfam" id="PF07669"/>
    </source>
</evidence>
<dbReference type="EMBL" id="FOSG01000015">
    <property type="protein sequence ID" value="SFL22635.1"/>
    <property type="molecule type" value="Genomic_DNA"/>
</dbReference>
<dbReference type="SUPFAM" id="SSF53335">
    <property type="entry name" value="S-adenosyl-L-methionine-dependent methyltransferases"/>
    <property type="match status" value="1"/>
</dbReference>
<dbReference type="InterPro" id="IPR050953">
    <property type="entry name" value="N4_N6_ade-DNA_methylase"/>
</dbReference>
<evidence type="ECO:0000313" key="8">
    <source>
        <dbReference type="EMBL" id="SFL22635.1"/>
    </source>
</evidence>
<evidence type="ECO:0000256" key="1">
    <source>
        <dbReference type="ARBA" id="ARBA00011900"/>
    </source>
</evidence>
<dbReference type="PANTHER" id="PTHR33841:SF1">
    <property type="entry name" value="DNA METHYLTRANSFERASE A"/>
    <property type="match status" value="1"/>
</dbReference>
<evidence type="ECO:0000256" key="6">
    <source>
        <dbReference type="SAM" id="MobiDB-lite"/>
    </source>
</evidence>
<dbReference type="OrthoDB" id="4280289at2"/>